<dbReference type="InParanoid" id="A0A2H3CEN9"/>
<keyword evidence="4" id="KW-1185">Reference proteome</keyword>
<sequence length="116" mass="13225">MPPLTTKSSRSQFDNSRDASACPIPPDDKKVGEIWIVNAEDDEDDFSSAAEKRLLRRLDLRFIPGFILMYTLYFFAAAIIVSIRRNIDKSRKHLTTRETSESSTLTPATRFSRPSK</sequence>
<feature type="compositionally biased region" description="Polar residues" evidence="1">
    <location>
        <begin position="107"/>
        <end position="116"/>
    </location>
</feature>
<keyword evidence="2" id="KW-1133">Transmembrane helix</keyword>
<feature type="region of interest" description="Disordered" evidence="1">
    <location>
        <begin position="91"/>
        <end position="116"/>
    </location>
</feature>
<keyword evidence="2" id="KW-0812">Transmembrane</keyword>
<keyword evidence="2" id="KW-0472">Membrane</keyword>
<dbReference type="Proteomes" id="UP000217790">
    <property type="component" value="Unassembled WGS sequence"/>
</dbReference>
<evidence type="ECO:0000256" key="2">
    <source>
        <dbReference type="SAM" id="Phobius"/>
    </source>
</evidence>
<dbReference type="AlphaFoldDB" id="A0A2H3CEN9"/>
<gene>
    <name evidence="3" type="ORF">ARMGADRAFT_1092326</name>
</gene>
<organism evidence="3 4">
    <name type="scientific">Armillaria gallica</name>
    <name type="common">Bulbous honey fungus</name>
    <name type="synonym">Armillaria bulbosa</name>
    <dbReference type="NCBI Taxonomy" id="47427"/>
    <lineage>
        <taxon>Eukaryota</taxon>
        <taxon>Fungi</taxon>
        <taxon>Dikarya</taxon>
        <taxon>Basidiomycota</taxon>
        <taxon>Agaricomycotina</taxon>
        <taxon>Agaricomycetes</taxon>
        <taxon>Agaricomycetidae</taxon>
        <taxon>Agaricales</taxon>
        <taxon>Marasmiineae</taxon>
        <taxon>Physalacriaceae</taxon>
        <taxon>Armillaria</taxon>
    </lineage>
</organism>
<evidence type="ECO:0000256" key="1">
    <source>
        <dbReference type="SAM" id="MobiDB-lite"/>
    </source>
</evidence>
<feature type="region of interest" description="Disordered" evidence="1">
    <location>
        <begin position="1"/>
        <end position="28"/>
    </location>
</feature>
<feature type="compositionally biased region" description="Basic and acidic residues" evidence="1">
    <location>
        <begin position="91"/>
        <end position="100"/>
    </location>
</feature>
<protein>
    <submittedName>
        <fullName evidence="3">Uncharacterized protein</fullName>
    </submittedName>
</protein>
<accession>A0A2H3CEN9</accession>
<name>A0A2H3CEN9_ARMGA</name>
<feature type="transmembrane region" description="Helical" evidence="2">
    <location>
        <begin position="62"/>
        <end position="83"/>
    </location>
</feature>
<evidence type="ECO:0000313" key="3">
    <source>
        <dbReference type="EMBL" id="PBK80310.1"/>
    </source>
</evidence>
<evidence type="ECO:0000313" key="4">
    <source>
        <dbReference type="Proteomes" id="UP000217790"/>
    </source>
</evidence>
<dbReference type="EMBL" id="KZ293748">
    <property type="protein sequence ID" value="PBK80310.1"/>
    <property type="molecule type" value="Genomic_DNA"/>
</dbReference>
<proteinExistence type="predicted"/>
<feature type="compositionally biased region" description="Polar residues" evidence="1">
    <location>
        <begin position="1"/>
        <end position="14"/>
    </location>
</feature>
<reference evidence="4" key="1">
    <citation type="journal article" date="2017" name="Nat. Ecol. Evol.">
        <title>Genome expansion and lineage-specific genetic innovations in the forest pathogenic fungi Armillaria.</title>
        <authorList>
            <person name="Sipos G."/>
            <person name="Prasanna A.N."/>
            <person name="Walter M.C."/>
            <person name="O'Connor E."/>
            <person name="Balint B."/>
            <person name="Krizsan K."/>
            <person name="Kiss B."/>
            <person name="Hess J."/>
            <person name="Varga T."/>
            <person name="Slot J."/>
            <person name="Riley R."/>
            <person name="Boka B."/>
            <person name="Rigling D."/>
            <person name="Barry K."/>
            <person name="Lee J."/>
            <person name="Mihaltcheva S."/>
            <person name="LaButti K."/>
            <person name="Lipzen A."/>
            <person name="Waldron R."/>
            <person name="Moloney N.M."/>
            <person name="Sperisen C."/>
            <person name="Kredics L."/>
            <person name="Vagvoelgyi C."/>
            <person name="Patrignani A."/>
            <person name="Fitzpatrick D."/>
            <person name="Nagy I."/>
            <person name="Doyle S."/>
            <person name="Anderson J.B."/>
            <person name="Grigoriev I.V."/>
            <person name="Gueldener U."/>
            <person name="Muensterkoetter M."/>
            <person name="Nagy L.G."/>
        </authorList>
    </citation>
    <scope>NUCLEOTIDE SEQUENCE [LARGE SCALE GENOMIC DNA]</scope>
    <source>
        <strain evidence="4">Ar21-2</strain>
    </source>
</reference>